<dbReference type="PROSITE" id="PS51257">
    <property type="entry name" value="PROKAR_LIPOPROTEIN"/>
    <property type="match status" value="1"/>
</dbReference>
<feature type="transmembrane region" description="Helical" evidence="1">
    <location>
        <begin position="116"/>
        <end position="137"/>
    </location>
</feature>
<reference evidence="2" key="1">
    <citation type="journal article" date="2020" name="mSystems">
        <title>Genome- and Community-Level Interaction Insights into Carbon Utilization and Element Cycling Functions of Hydrothermarchaeota in Hydrothermal Sediment.</title>
        <authorList>
            <person name="Zhou Z."/>
            <person name="Liu Y."/>
            <person name="Xu W."/>
            <person name="Pan J."/>
            <person name="Luo Z.H."/>
            <person name="Li M."/>
        </authorList>
    </citation>
    <scope>NUCLEOTIDE SEQUENCE [LARGE SCALE GENOMIC DNA]</scope>
    <source>
        <strain evidence="2">HyVt-458</strain>
    </source>
</reference>
<dbReference type="PANTHER" id="PTHR34730">
    <property type="entry name" value="UNNAMED PRODUCT"/>
    <property type="match status" value="1"/>
</dbReference>
<dbReference type="InterPro" id="IPR007498">
    <property type="entry name" value="PqiA-like"/>
</dbReference>
<name>A0A831RZ69_9GAMM</name>
<dbReference type="EMBL" id="DRLF01000478">
    <property type="protein sequence ID" value="HEC07920.1"/>
    <property type="molecule type" value="Genomic_DNA"/>
</dbReference>
<keyword evidence="1" id="KW-1133">Transmembrane helix</keyword>
<proteinExistence type="predicted"/>
<keyword evidence="1" id="KW-0812">Transmembrane</keyword>
<feature type="transmembrane region" description="Helical" evidence="1">
    <location>
        <begin position="16"/>
        <end position="34"/>
    </location>
</feature>
<protein>
    <submittedName>
        <fullName evidence="2">Paraquat-inducible protein A</fullName>
    </submittedName>
</protein>
<accession>A0A831RZ69</accession>
<organism evidence="2">
    <name type="scientific">Thiolapillus brandeum</name>
    <dbReference type="NCBI Taxonomy" id="1076588"/>
    <lineage>
        <taxon>Bacteria</taxon>
        <taxon>Pseudomonadati</taxon>
        <taxon>Pseudomonadota</taxon>
        <taxon>Gammaproteobacteria</taxon>
        <taxon>Chromatiales</taxon>
        <taxon>Sedimenticolaceae</taxon>
        <taxon>Thiolapillus</taxon>
    </lineage>
</organism>
<feature type="transmembrane region" description="Helical" evidence="1">
    <location>
        <begin position="143"/>
        <end position="163"/>
    </location>
</feature>
<sequence length="168" mass="18548">MAAIGFRNSYAARHPLTGVLVNLLLLLACALLALGLKLPLVTVEKFYFFGNTVSLLSAIGQLWQGEEKSLALLLGGFSVVFPAIKLLLLFLVWNLEDTQSMRHRRNLKWLATYSKWSMLDVFVVALLVVTVKLGALAQAKVEFGLYAFAASVILTMLISAWIGRYTAE</sequence>
<comment type="caution">
    <text evidence="2">The sequence shown here is derived from an EMBL/GenBank/DDBJ whole genome shotgun (WGS) entry which is preliminary data.</text>
</comment>
<keyword evidence="1" id="KW-0472">Membrane</keyword>
<dbReference type="Proteomes" id="UP000886339">
    <property type="component" value="Unassembled WGS sequence"/>
</dbReference>
<feature type="transmembrane region" description="Helical" evidence="1">
    <location>
        <begin position="70"/>
        <end position="95"/>
    </location>
</feature>
<evidence type="ECO:0000313" key="2">
    <source>
        <dbReference type="EMBL" id="HEC07920.1"/>
    </source>
</evidence>
<evidence type="ECO:0000256" key="1">
    <source>
        <dbReference type="SAM" id="Phobius"/>
    </source>
</evidence>
<gene>
    <name evidence="2" type="ORF">ENJ12_13775</name>
</gene>
<dbReference type="AlphaFoldDB" id="A0A831RZ69"/>
<dbReference type="Pfam" id="PF04403">
    <property type="entry name" value="PqiA"/>
    <property type="match status" value="1"/>
</dbReference>
<dbReference type="PANTHER" id="PTHR34730:SF1">
    <property type="entry name" value="PARAQUAT-INDUCIBLE PROTEIN A"/>
    <property type="match status" value="1"/>
</dbReference>